<name>A0AAV6S9D5_SOLSE</name>
<accession>A0AAV6S9D5</accession>
<organism evidence="1 2">
    <name type="scientific">Solea senegalensis</name>
    <name type="common">Senegalese sole</name>
    <dbReference type="NCBI Taxonomy" id="28829"/>
    <lineage>
        <taxon>Eukaryota</taxon>
        <taxon>Metazoa</taxon>
        <taxon>Chordata</taxon>
        <taxon>Craniata</taxon>
        <taxon>Vertebrata</taxon>
        <taxon>Euteleostomi</taxon>
        <taxon>Actinopterygii</taxon>
        <taxon>Neopterygii</taxon>
        <taxon>Teleostei</taxon>
        <taxon>Neoteleostei</taxon>
        <taxon>Acanthomorphata</taxon>
        <taxon>Carangaria</taxon>
        <taxon>Pleuronectiformes</taxon>
        <taxon>Pleuronectoidei</taxon>
        <taxon>Soleidae</taxon>
        <taxon>Solea</taxon>
    </lineage>
</organism>
<keyword evidence="2" id="KW-1185">Reference proteome</keyword>
<dbReference type="AlphaFoldDB" id="A0AAV6S9D5"/>
<reference evidence="1 2" key="1">
    <citation type="journal article" date="2021" name="Sci. Rep.">
        <title>Chromosome anchoring in Senegalese sole (Solea senegalensis) reveals sex-associated markers and genome rearrangements in flatfish.</title>
        <authorList>
            <person name="Guerrero-Cozar I."/>
            <person name="Gomez-Garrido J."/>
            <person name="Berbel C."/>
            <person name="Martinez-Blanch J.F."/>
            <person name="Alioto T."/>
            <person name="Claros M.G."/>
            <person name="Gagnaire P.A."/>
            <person name="Manchado M."/>
        </authorList>
    </citation>
    <scope>NUCLEOTIDE SEQUENCE [LARGE SCALE GENOMIC DNA]</scope>
    <source>
        <strain evidence="1">Sse05_10M</strain>
    </source>
</reference>
<proteinExistence type="predicted"/>
<evidence type="ECO:0000313" key="1">
    <source>
        <dbReference type="EMBL" id="KAG7514391.1"/>
    </source>
</evidence>
<gene>
    <name evidence="1" type="ORF">JOB18_032362</name>
</gene>
<comment type="caution">
    <text evidence="1">The sequence shown here is derived from an EMBL/GenBank/DDBJ whole genome shotgun (WGS) entry which is preliminary data.</text>
</comment>
<dbReference type="Proteomes" id="UP000693946">
    <property type="component" value="Linkage Group LG14"/>
</dbReference>
<evidence type="ECO:0000313" key="2">
    <source>
        <dbReference type="Proteomes" id="UP000693946"/>
    </source>
</evidence>
<dbReference type="EMBL" id="JAGKHQ010000006">
    <property type="protein sequence ID" value="KAG7514391.1"/>
    <property type="molecule type" value="Genomic_DNA"/>
</dbReference>
<protein>
    <submittedName>
        <fullName evidence="1">Uncharacterized protein</fullName>
    </submittedName>
</protein>
<sequence length="76" mass="8814">MNKFFNHINCVVFINDRYCQIIKVGADFLLQNSCRNLICISLIQISFLEMVEDFADATVRVTLPMDCDRVVVERLV</sequence>